<gene>
    <name evidence="2" type="ORF">SFSGTM_17900</name>
</gene>
<keyword evidence="1" id="KW-0812">Transmembrane</keyword>
<dbReference type="RefSeq" id="WP_162084901.1">
    <property type="nucleotide sequence ID" value="NZ_AP021881.1"/>
</dbReference>
<dbReference type="NCBIfam" id="TIGR03165">
    <property type="entry name" value="F1F0_chp_2"/>
    <property type="match status" value="1"/>
</dbReference>
<dbReference type="KEGG" id="sniv:SFSGTM_17900"/>
<name>A0A809S9Q2_9PROT</name>
<keyword evidence="1" id="KW-0472">Membrane</keyword>
<keyword evidence="1" id="KW-1133">Transmembrane helix</keyword>
<sequence length="99" mass="10789">MNEIWGLMPSLLAGLALGALFFGGLWWTVQKGLTADRPALWFLSSMLIRTGITVGGFYIVGNHDFRRLLACLAGFIIARFIVTRMTRLSVTTTGGSHAS</sequence>
<evidence type="ECO:0000256" key="1">
    <source>
        <dbReference type="SAM" id="Phobius"/>
    </source>
</evidence>
<dbReference type="InterPro" id="IPR017581">
    <property type="entry name" value="AtpR-like"/>
</dbReference>
<proteinExistence type="predicted"/>
<evidence type="ECO:0000313" key="2">
    <source>
        <dbReference type="EMBL" id="BBP01082.1"/>
    </source>
</evidence>
<reference evidence="3" key="1">
    <citation type="submission" date="2019-11" db="EMBL/GenBank/DDBJ databases">
        <title>Isolation and characterization of a novel species in the genus Sulfuriferula.</title>
        <authorList>
            <person name="Mochizuki J."/>
            <person name="Kojima H."/>
            <person name="Fukui M."/>
        </authorList>
    </citation>
    <scope>NUCLEOTIDE SEQUENCE [LARGE SCALE GENOMIC DNA]</scope>
    <source>
        <strain evidence="3">SGTM</strain>
    </source>
</reference>
<feature type="transmembrane region" description="Helical" evidence="1">
    <location>
        <begin position="39"/>
        <end position="59"/>
    </location>
</feature>
<protein>
    <submittedName>
        <fullName evidence="2">F1F0 ATPase</fullName>
    </submittedName>
</protein>
<dbReference type="Pfam" id="PF12966">
    <property type="entry name" value="AtpR"/>
    <property type="match status" value="1"/>
</dbReference>
<accession>A0A809S9Q2</accession>
<feature type="transmembrane region" description="Helical" evidence="1">
    <location>
        <begin position="6"/>
        <end position="27"/>
    </location>
</feature>
<dbReference type="EMBL" id="AP021881">
    <property type="protein sequence ID" value="BBP01082.1"/>
    <property type="molecule type" value="Genomic_DNA"/>
</dbReference>
<dbReference type="Proteomes" id="UP000463939">
    <property type="component" value="Chromosome"/>
</dbReference>
<dbReference type="AlphaFoldDB" id="A0A809S9Q2"/>
<keyword evidence="3" id="KW-1185">Reference proteome</keyword>
<feature type="transmembrane region" description="Helical" evidence="1">
    <location>
        <begin position="65"/>
        <end position="82"/>
    </location>
</feature>
<organism evidence="2 3">
    <name type="scientific">Sulfuriferula nivalis</name>
    <dbReference type="NCBI Taxonomy" id="2675298"/>
    <lineage>
        <taxon>Bacteria</taxon>
        <taxon>Pseudomonadati</taxon>
        <taxon>Pseudomonadota</taxon>
        <taxon>Betaproteobacteria</taxon>
        <taxon>Nitrosomonadales</taxon>
        <taxon>Sulfuricellaceae</taxon>
        <taxon>Sulfuriferula</taxon>
    </lineage>
</organism>
<evidence type="ECO:0000313" key="3">
    <source>
        <dbReference type="Proteomes" id="UP000463939"/>
    </source>
</evidence>